<keyword evidence="1" id="KW-0503">Monooxygenase</keyword>
<keyword evidence="1" id="KW-0560">Oxidoreductase</keyword>
<gene>
    <name evidence="1" type="ORF">JMJ77_013598</name>
</gene>
<comment type="caution">
    <text evidence="1">The sequence shown here is derived from an EMBL/GenBank/DDBJ whole genome shotgun (WGS) entry which is preliminary data.</text>
</comment>
<evidence type="ECO:0000313" key="1">
    <source>
        <dbReference type="EMBL" id="KAG7040688.1"/>
    </source>
</evidence>
<evidence type="ECO:0000313" key="2">
    <source>
        <dbReference type="Proteomes" id="UP000699042"/>
    </source>
</evidence>
<dbReference type="SUPFAM" id="SSF54427">
    <property type="entry name" value="NTF2-like"/>
    <property type="match status" value="1"/>
</dbReference>
<keyword evidence="2" id="KW-1185">Reference proteome</keyword>
<reference evidence="1" key="1">
    <citation type="submission" date="2021-05" db="EMBL/GenBank/DDBJ databases">
        <title>Comparative genomics of three Colletotrichum scovillei strains and genetic complementation revealed genes involved fungal growth and virulence on chili pepper.</title>
        <authorList>
            <person name="Hsieh D.-K."/>
            <person name="Chuang S.-C."/>
            <person name="Chen C.-Y."/>
            <person name="Chao Y.-T."/>
            <person name="Lu M.-Y.J."/>
            <person name="Lee M.-H."/>
            <person name="Shih M.-C."/>
        </authorList>
    </citation>
    <scope>NUCLEOTIDE SEQUENCE</scope>
    <source>
        <strain evidence="1">Coll-153</strain>
    </source>
</reference>
<protein>
    <submittedName>
        <fullName evidence="1">Flavin-containing monooxygenase</fullName>
    </submittedName>
</protein>
<dbReference type="Gene3D" id="3.10.450.50">
    <property type="match status" value="1"/>
</dbReference>
<name>A0A9P7QQH9_9PEZI</name>
<sequence>TIAEEILKKLEQAIQAKDSKTFSGLFLASGVWRDKLVYTWDYRTFNGPERIEKAAADLFPRTPTWNYAFLERPYPDLAWLQIVYSFDTDLTHASAVLNVVKTDSGYKIWTLHTE</sequence>
<feature type="non-terminal residue" evidence="1">
    <location>
        <position position="1"/>
    </location>
</feature>
<accession>A0A9P7QQH9</accession>
<dbReference type="Proteomes" id="UP000699042">
    <property type="component" value="Unassembled WGS sequence"/>
</dbReference>
<dbReference type="GO" id="GO:0004497">
    <property type="term" value="F:monooxygenase activity"/>
    <property type="evidence" value="ECO:0007669"/>
    <property type="project" value="UniProtKB-KW"/>
</dbReference>
<dbReference type="InterPro" id="IPR032710">
    <property type="entry name" value="NTF2-like_dom_sf"/>
</dbReference>
<feature type="non-terminal residue" evidence="1">
    <location>
        <position position="114"/>
    </location>
</feature>
<dbReference type="EMBL" id="JAESDN010000019">
    <property type="protein sequence ID" value="KAG7040688.1"/>
    <property type="molecule type" value="Genomic_DNA"/>
</dbReference>
<dbReference type="AlphaFoldDB" id="A0A9P7QQH9"/>
<organism evidence="1 2">
    <name type="scientific">Colletotrichum scovillei</name>
    <dbReference type="NCBI Taxonomy" id="1209932"/>
    <lineage>
        <taxon>Eukaryota</taxon>
        <taxon>Fungi</taxon>
        <taxon>Dikarya</taxon>
        <taxon>Ascomycota</taxon>
        <taxon>Pezizomycotina</taxon>
        <taxon>Sordariomycetes</taxon>
        <taxon>Hypocreomycetidae</taxon>
        <taxon>Glomerellales</taxon>
        <taxon>Glomerellaceae</taxon>
        <taxon>Colletotrichum</taxon>
        <taxon>Colletotrichum acutatum species complex</taxon>
    </lineage>
</organism>
<proteinExistence type="predicted"/>